<dbReference type="Pfam" id="PF03816">
    <property type="entry name" value="LytR_cpsA_psr"/>
    <property type="match status" value="1"/>
</dbReference>
<evidence type="ECO:0000259" key="2">
    <source>
        <dbReference type="Pfam" id="PF03816"/>
    </source>
</evidence>
<evidence type="ECO:0000256" key="1">
    <source>
        <dbReference type="ARBA" id="ARBA00006068"/>
    </source>
</evidence>
<organism evidence="3 4">
    <name type="scientific">Dethiosulfatibacter aminovorans DSM 17477</name>
    <dbReference type="NCBI Taxonomy" id="1121476"/>
    <lineage>
        <taxon>Bacteria</taxon>
        <taxon>Bacillati</taxon>
        <taxon>Bacillota</taxon>
        <taxon>Tissierellia</taxon>
        <taxon>Dethiosulfatibacter</taxon>
    </lineage>
</organism>
<dbReference type="OrthoDB" id="305468at2"/>
<dbReference type="PANTHER" id="PTHR33392">
    <property type="entry name" value="POLYISOPRENYL-TEICHOIC ACID--PEPTIDOGLYCAN TEICHOIC ACID TRANSFERASE TAGU"/>
    <property type="match status" value="1"/>
</dbReference>
<evidence type="ECO:0000313" key="4">
    <source>
        <dbReference type="Proteomes" id="UP000184052"/>
    </source>
</evidence>
<keyword evidence="4" id="KW-1185">Reference proteome</keyword>
<dbReference type="STRING" id="1121476.SAMN02745751_01431"/>
<protein>
    <submittedName>
        <fullName evidence="3">Transcriptional attenuator, LytR family</fullName>
    </submittedName>
</protein>
<accession>A0A1M6FC50</accession>
<name>A0A1M6FC50_9FIRM</name>
<dbReference type="NCBIfam" id="TIGR00350">
    <property type="entry name" value="lytR_cpsA_psr"/>
    <property type="match status" value="1"/>
</dbReference>
<comment type="similarity">
    <text evidence="1">Belongs to the LytR/CpsA/Psr (LCP) family.</text>
</comment>
<evidence type="ECO:0000313" key="3">
    <source>
        <dbReference type="EMBL" id="SHI95247.1"/>
    </source>
</evidence>
<dbReference type="InterPro" id="IPR004474">
    <property type="entry name" value="LytR_CpsA_psr"/>
</dbReference>
<dbReference type="PANTHER" id="PTHR33392:SF6">
    <property type="entry name" value="POLYISOPRENYL-TEICHOIC ACID--PEPTIDOGLYCAN TEICHOIC ACID TRANSFERASE TAGU"/>
    <property type="match status" value="1"/>
</dbReference>
<proteinExistence type="inferred from homology"/>
<dbReference type="RefSeq" id="WP_073048896.1">
    <property type="nucleotide sequence ID" value="NZ_FQZL01000008.1"/>
</dbReference>
<dbReference type="Proteomes" id="UP000184052">
    <property type="component" value="Unassembled WGS sequence"/>
</dbReference>
<dbReference type="AlphaFoldDB" id="A0A1M6FC50"/>
<dbReference type="Gene3D" id="3.40.630.190">
    <property type="entry name" value="LCP protein"/>
    <property type="match status" value="1"/>
</dbReference>
<dbReference type="InterPro" id="IPR050922">
    <property type="entry name" value="LytR/CpsA/Psr_CW_biosynth"/>
</dbReference>
<reference evidence="3 4" key="1">
    <citation type="submission" date="2016-11" db="EMBL/GenBank/DDBJ databases">
        <authorList>
            <person name="Jaros S."/>
            <person name="Januszkiewicz K."/>
            <person name="Wedrychowicz H."/>
        </authorList>
    </citation>
    <scope>NUCLEOTIDE SEQUENCE [LARGE SCALE GENOMIC DNA]</scope>
    <source>
        <strain evidence="3 4">DSM 17477</strain>
    </source>
</reference>
<gene>
    <name evidence="3" type="ORF">SAMN02745751_01431</name>
</gene>
<feature type="domain" description="Cell envelope-related transcriptional attenuator" evidence="2">
    <location>
        <begin position="81"/>
        <end position="239"/>
    </location>
</feature>
<dbReference type="EMBL" id="FQZL01000008">
    <property type="protein sequence ID" value="SHI95247.1"/>
    <property type="molecule type" value="Genomic_DNA"/>
</dbReference>
<sequence length="319" mass="35357">MKHFFKVFFISLLCFVLMIGAGVYTYVKFFNPSDRKDFTQVEDPMWDKGDGSDADEMTPLEMAIQDSKRINIVLLGIEDGRTDTIMLVSFDKATAEADIISIPRDTFFHREGYDSPGSKKINAVYGSTKAQGVIGALENILKIPVHNFITVDYEGVEKAVDAIGGVAVSVPFDMEYEDAYDVPPLVIDIKAGDQVLDGDQALQYLRFRHNNDLTVGYPNGDLGRIAAQQEFVKSAVKKALGLKLPSVVKAVYPYIKTDLSLADMLLLAGDAVNFSVENLETKMLPGHATIIDGLSFYVHDPREVEDMVEELYMDGTSQQ</sequence>